<evidence type="ECO:0000313" key="3">
    <source>
        <dbReference type="Proteomes" id="UP000011116"/>
    </source>
</evidence>
<reference evidence="3" key="1">
    <citation type="journal article" date="2012" name="Nature">
        <title>A physical, genetic and functional sequence assembly of the barley genome.</title>
        <authorList>
            <consortium name="The International Barley Genome Sequencing Consortium"/>
            <person name="Mayer K.F."/>
            <person name="Waugh R."/>
            <person name="Brown J.W."/>
            <person name="Schulman A."/>
            <person name="Langridge P."/>
            <person name="Platzer M."/>
            <person name="Fincher G.B."/>
            <person name="Muehlbauer G.J."/>
            <person name="Sato K."/>
            <person name="Close T.J."/>
            <person name="Wise R.P."/>
            <person name="Stein N."/>
        </authorList>
    </citation>
    <scope>NUCLEOTIDE SEQUENCE [LARGE SCALE GENOMIC DNA]</scope>
    <source>
        <strain evidence="3">cv. Morex</strain>
    </source>
</reference>
<keyword evidence="1" id="KW-0732">Signal</keyword>
<reference evidence="2" key="2">
    <citation type="submission" date="2020-10" db="EMBL/GenBank/DDBJ databases">
        <authorList>
            <person name="Scholz U."/>
            <person name="Mascher M."/>
            <person name="Fiebig A."/>
        </authorList>
    </citation>
    <scope>NUCLEOTIDE SEQUENCE [LARGE SCALE GENOMIC DNA]</scope>
    <source>
        <strain evidence="2">cv. Morex</strain>
    </source>
</reference>
<evidence type="ECO:0000313" key="2">
    <source>
        <dbReference type="EnsemblPlants" id="HORVU.MOREX.r3.3HG0300520.1.CDS1"/>
    </source>
</evidence>
<proteinExistence type="predicted"/>
<accession>A0A8I6X9E0</accession>
<sequence>MYRVTVTNQCVGDDRTGRPCVMSRIRLQCGNFRSVVPVDPKVLRVVFPGVCLLNAGHSIPQDRNVSFVYTSYARQDLYVLSAVCSPGD</sequence>
<dbReference type="AlphaFoldDB" id="A0A8I6X9E0"/>
<name>A0A8I6X9E0_HORVV</name>
<reference evidence="2" key="3">
    <citation type="submission" date="2022-01" db="UniProtKB">
        <authorList>
            <consortium name="EnsemblPlants"/>
        </authorList>
    </citation>
    <scope>IDENTIFICATION</scope>
    <source>
        <strain evidence="2">subsp. vulgare</strain>
    </source>
</reference>
<dbReference type="PANTHER" id="PTHR33184:SF62">
    <property type="match status" value="1"/>
</dbReference>
<protein>
    <submittedName>
        <fullName evidence="2">Uncharacterized protein</fullName>
    </submittedName>
</protein>
<dbReference type="PANTHER" id="PTHR33184">
    <property type="entry name" value="PROTEIN TAPETUM DETERMINANT 1-LIKE-RELATED"/>
    <property type="match status" value="1"/>
</dbReference>
<evidence type="ECO:0000256" key="1">
    <source>
        <dbReference type="ARBA" id="ARBA00022729"/>
    </source>
</evidence>
<dbReference type="Proteomes" id="UP000011116">
    <property type="component" value="Chromosome 3H"/>
</dbReference>
<dbReference type="Gramene" id="HORVU.MOREX.r2.3HG0250650.1">
    <property type="protein sequence ID" value="HORVU.MOREX.r2.3HG0250650.1.CDS.1"/>
    <property type="gene ID" value="HORVU.MOREX.r2.3HG0250650"/>
</dbReference>
<keyword evidence="3" id="KW-1185">Reference proteome</keyword>
<dbReference type="Gramene" id="HORVU.MOREX.r3.3HG0300520.1">
    <property type="protein sequence ID" value="HORVU.MOREX.r3.3HG0300520.1.CDS1"/>
    <property type="gene ID" value="HORVU.MOREX.r3.3HG0300520"/>
</dbReference>
<dbReference type="EnsemblPlants" id="HORVU.MOREX.r3.3HG0300520.1">
    <property type="protein sequence ID" value="HORVU.MOREX.r3.3HG0300520.1.CDS1"/>
    <property type="gene ID" value="HORVU.MOREX.r3.3HG0300520"/>
</dbReference>
<organism evidence="2 3">
    <name type="scientific">Hordeum vulgare subsp. vulgare</name>
    <name type="common">Domesticated barley</name>
    <dbReference type="NCBI Taxonomy" id="112509"/>
    <lineage>
        <taxon>Eukaryota</taxon>
        <taxon>Viridiplantae</taxon>
        <taxon>Streptophyta</taxon>
        <taxon>Embryophyta</taxon>
        <taxon>Tracheophyta</taxon>
        <taxon>Spermatophyta</taxon>
        <taxon>Magnoliopsida</taxon>
        <taxon>Liliopsida</taxon>
        <taxon>Poales</taxon>
        <taxon>Poaceae</taxon>
        <taxon>BOP clade</taxon>
        <taxon>Pooideae</taxon>
        <taxon>Triticodae</taxon>
        <taxon>Triticeae</taxon>
        <taxon>Hordeinae</taxon>
        <taxon>Hordeum</taxon>
    </lineage>
</organism>
<dbReference type="Pfam" id="PF24068">
    <property type="entry name" value="TPD1_C"/>
    <property type="match status" value="1"/>
</dbReference>
<dbReference type="InterPro" id="IPR040361">
    <property type="entry name" value="TPD1"/>
</dbReference>